<feature type="transmembrane region" description="Helical" evidence="1">
    <location>
        <begin position="28"/>
        <end position="46"/>
    </location>
</feature>
<protein>
    <submittedName>
        <fullName evidence="2">Uncharacterized protein</fullName>
    </submittedName>
</protein>
<keyword evidence="1" id="KW-0472">Membrane</keyword>
<comment type="caution">
    <text evidence="2">The sequence shown here is derived from an EMBL/GenBank/DDBJ whole genome shotgun (WGS) entry which is preliminary data.</text>
</comment>
<feature type="transmembrane region" description="Helical" evidence="1">
    <location>
        <begin position="53"/>
        <end position="72"/>
    </location>
</feature>
<organism evidence="2 3">
    <name type="scientific">Nonlabens dokdonensis</name>
    <dbReference type="NCBI Taxonomy" id="328515"/>
    <lineage>
        <taxon>Bacteria</taxon>
        <taxon>Pseudomonadati</taxon>
        <taxon>Bacteroidota</taxon>
        <taxon>Flavobacteriia</taxon>
        <taxon>Flavobacteriales</taxon>
        <taxon>Flavobacteriaceae</taxon>
        <taxon>Nonlabens</taxon>
    </lineage>
</organism>
<keyword evidence="1" id="KW-1133">Transmembrane helix</keyword>
<dbReference type="EMBL" id="MAAX01000113">
    <property type="protein sequence ID" value="OUS14908.1"/>
    <property type="molecule type" value="Genomic_DNA"/>
</dbReference>
<accession>A0A1Z8AXH2</accession>
<keyword evidence="1" id="KW-0812">Transmembrane</keyword>
<dbReference type="RefSeq" id="WP_303686761.1">
    <property type="nucleotide sequence ID" value="NZ_CAJXYO010000033.1"/>
</dbReference>
<proteinExistence type="predicted"/>
<feature type="transmembrane region" description="Helical" evidence="1">
    <location>
        <begin position="87"/>
        <end position="110"/>
    </location>
</feature>
<feature type="transmembrane region" description="Helical" evidence="1">
    <location>
        <begin position="5"/>
        <end position="22"/>
    </location>
</feature>
<gene>
    <name evidence="2" type="ORF">A9Q93_07335</name>
</gene>
<dbReference type="AlphaFoldDB" id="A0A1Z8AXH2"/>
<evidence type="ECO:0000256" key="1">
    <source>
        <dbReference type="SAM" id="Phobius"/>
    </source>
</evidence>
<dbReference type="Proteomes" id="UP000196102">
    <property type="component" value="Unassembled WGS sequence"/>
</dbReference>
<evidence type="ECO:0000313" key="2">
    <source>
        <dbReference type="EMBL" id="OUS14908.1"/>
    </source>
</evidence>
<sequence>MIKKILFKLPEYYFIIILFLAGFTPPFYVHYLSLIFIAVLVLQIVFKNKTSGLLLGGIAFFGNLFFLAALFSEFNDFTEFNSEAQRFIIIGITIWVLNLIASVTMIYRYVKIKTRSNQRIKYY</sequence>
<reference evidence="3" key="1">
    <citation type="journal article" date="2017" name="Proc. Natl. Acad. Sci. U.S.A.">
        <title>Simulation of Deepwater Horizon oil plume reveals substrate specialization within a complex community of hydrocarbon-degraders.</title>
        <authorList>
            <person name="Hu P."/>
            <person name="Dubinsky E.A."/>
            <person name="Probst A.J."/>
            <person name="Wang J."/>
            <person name="Sieber C.M.K."/>
            <person name="Tom L.M."/>
            <person name="Gardinali P."/>
            <person name="Banfield J.F."/>
            <person name="Atlas R.M."/>
            <person name="Andersen G.L."/>
        </authorList>
    </citation>
    <scope>NUCLEOTIDE SEQUENCE [LARGE SCALE GENOMIC DNA]</scope>
</reference>
<evidence type="ECO:0000313" key="3">
    <source>
        <dbReference type="Proteomes" id="UP000196102"/>
    </source>
</evidence>
<name>A0A1Z8AXH2_9FLAO</name>